<protein>
    <recommendedName>
        <fullName evidence="3">Spermidine/putrescine ABC transporter substrate-binding protein</fullName>
    </recommendedName>
</protein>
<dbReference type="AlphaFoldDB" id="A0AA35U0K3"/>
<dbReference type="EMBL" id="CASHTH010004447">
    <property type="protein sequence ID" value="CAI8057438.1"/>
    <property type="molecule type" value="Genomic_DNA"/>
</dbReference>
<evidence type="ECO:0008006" key="3">
    <source>
        <dbReference type="Google" id="ProtNLM"/>
    </source>
</evidence>
<keyword evidence="2" id="KW-1185">Reference proteome</keyword>
<dbReference type="InterPro" id="IPR006311">
    <property type="entry name" value="TAT_signal"/>
</dbReference>
<dbReference type="SUPFAM" id="SSF53850">
    <property type="entry name" value="Periplasmic binding protein-like II"/>
    <property type="match status" value="1"/>
</dbReference>
<dbReference type="PROSITE" id="PS51318">
    <property type="entry name" value="TAT"/>
    <property type="match status" value="1"/>
</dbReference>
<comment type="caution">
    <text evidence="1">The sequence shown here is derived from an EMBL/GenBank/DDBJ whole genome shotgun (WGS) entry which is preliminary data.</text>
</comment>
<dbReference type="Gene3D" id="3.40.190.10">
    <property type="entry name" value="Periplasmic binding protein-like II"/>
    <property type="match status" value="2"/>
</dbReference>
<reference evidence="1" key="1">
    <citation type="submission" date="2023-03" db="EMBL/GenBank/DDBJ databases">
        <authorList>
            <person name="Steffen K."/>
            <person name="Cardenas P."/>
        </authorList>
    </citation>
    <scope>NUCLEOTIDE SEQUENCE</scope>
</reference>
<sequence length="361" mass="40136">MNEDKLLKQMLKRDPVRGAAATRRQVLQGIGAGALALGAGSALTGRAQAADNLAMLTWDGYVDPRVLDGFTDQYGTGIDYELHTSDPDSVNKLHDVAGGLIVELDRARFDPYFEAMLPMFQPPYKWAMSLDNEHLLGVCQRVDTFDFVVNTDIVSADMAKDEGWDLFNNPDMAGRYGILAYDNWNIMHICMAAGLHPFKEKTDDQMVSDDFVAVNLAVVNGEIDMYFGGGTYSISSARLDGLTNLYHVVPKSGPADGKGGINWIELNSVVNNPDLHPQAMDWMEYILQPDTSYAVATAGGFLLPVGQMAQPELLDKFSAEELDSFQWDEFDYRISHSVEFDVVPDYNRLYDIYTAARREKS</sequence>
<accession>A0AA35U0K3</accession>
<gene>
    <name evidence="1" type="ORF">GBAR_LOCUS31311</name>
</gene>
<proteinExistence type="predicted"/>
<evidence type="ECO:0000313" key="2">
    <source>
        <dbReference type="Proteomes" id="UP001174909"/>
    </source>
</evidence>
<organism evidence="1 2">
    <name type="scientific">Geodia barretti</name>
    <name type="common">Barrett's horny sponge</name>
    <dbReference type="NCBI Taxonomy" id="519541"/>
    <lineage>
        <taxon>Eukaryota</taxon>
        <taxon>Metazoa</taxon>
        <taxon>Porifera</taxon>
        <taxon>Demospongiae</taxon>
        <taxon>Heteroscleromorpha</taxon>
        <taxon>Tetractinellida</taxon>
        <taxon>Astrophorina</taxon>
        <taxon>Geodiidae</taxon>
        <taxon>Geodia</taxon>
    </lineage>
</organism>
<evidence type="ECO:0000313" key="1">
    <source>
        <dbReference type="EMBL" id="CAI8057438.1"/>
    </source>
</evidence>
<dbReference type="Proteomes" id="UP001174909">
    <property type="component" value="Unassembled WGS sequence"/>
</dbReference>
<name>A0AA35U0K3_GEOBA</name>